<dbReference type="Gene3D" id="3.40.50.620">
    <property type="entry name" value="HUPs"/>
    <property type="match status" value="1"/>
</dbReference>
<dbReference type="PANTHER" id="PTHR43284:SF1">
    <property type="entry name" value="ASPARAGINE SYNTHETASE"/>
    <property type="match status" value="1"/>
</dbReference>
<reference evidence="6" key="1">
    <citation type="submission" date="2010-07" db="EMBL/GenBank/DDBJ databases">
        <authorList>
            <consortium name="CONSOLIDER consortium CSD2007-00005"/>
            <person name="Guazzaroni M.-E."/>
            <person name="Richter M."/>
            <person name="Garcia-Salamanca A."/>
            <person name="Yarza P."/>
            <person name="Ferrer M."/>
        </authorList>
    </citation>
    <scope>NUCLEOTIDE SEQUENCE</scope>
</reference>
<dbReference type="Gene3D" id="3.60.20.10">
    <property type="entry name" value="Glutamine Phosphoribosylpyrophosphate, subunit 1, domain 1"/>
    <property type="match status" value="1"/>
</dbReference>
<evidence type="ECO:0000256" key="2">
    <source>
        <dbReference type="ARBA" id="ARBA00022741"/>
    </source>
</evidence>
<dbReference type="EMBL" id="ADZX01000726">
    <property type="protein sequence ID" value="EFK95596.1"/>
    <property type="molecule type" value="Genomic_DNA"/>
</dbReference>
<comment type="caution">
    <text evidence="6">The sequence shown here is derived from an EMBL/GenBank/DDBJ whole genome shotgun (WGS) entry which is preliminary data.</text>
</comment>
<dbReference type="Pfam" id="PF13537">
    <property type="entry name" value="GATase_7"/>
    <property type="match status" value="1"/>
</dbReference>
<evidence type="ECO:0000256" key="3">
    <source>
        <dbReference type="ARBA" id="ARBA00022840"/>
    </source>
</evidence>
<evidence type="ECO:0000259" key="5">
    <source>
        <dbReference type="PROSITE" id="PS51278"/>
    </source>
</evidence>
<dbReference type="SUPFAM" id="SSF52402">
    <property type="entry name" value="Adenine nucleotide alpha hydrolases-like"/>
    <property type="match status" value="1"/>
</dbReference>
<evidence type="ECO:0000256" key="4">
    <source>
        <dbReference type="ARBA" id="ARBA00022962"/>
    </source>
</evidence>
<organism evidence="6">
    <name type="scientific">sediment metagenome</name>
    <dbReference type="NCBI Taxonomy" id="749907"/>
    <lineage>
        <taxon>unclassified sequences</taxon>
        <taxon>metagenomes</taxon>
        <taxon>ecological metagenomes</taxon>
    </lineage>
</organism>
<dbReference type="GO" id="GO:0005829">
    <property type="term" value="C:cytosol"/>
    <property type="evidence" value="ECO:0007669"/>
    <property type="project" value="TreeGrafter"/>
</dbReference>
<dbReference type="InterPro" id="IPR033738">
    <property type="entry name" value="AsnB_N"/>
</dbReference>
<feature type="non-terminal residue" evidence="6">
    <location>
        <position position="585"/>
    </location>
</feature>
<gene>
    <name evidence="6" type="ORF">LDC_2393</name>
</gene>
<accession>D9PLH0</accession>
<dbReference type="InterPro" id="IPR006426">
    <property type="entry name" value="Asn_synth_AEB"/>
</dbReference>
<dbReference type="Pfam" id="PF00733">
    <property type="entry name" value="Asn_synthase"/>
    <property type="match status" value="1"/>
</dbReference>
<feature type="domain" description="Glutamine amidotransferase type-2" evidence="5">
    <location>
        <begin position="1"/>
        <end position="197"/>
    </location>
</feature>
<reference evidence="6" key="2">
    <citation type="journal article" date="2011" name="Microb. Ecol.">
        <title>Taxonomic and Functional Metagenomic Profiling of the Microbial Community in the Anoxic Sediment of a Sub-saline Shallow Lake (Laguna de Carrizo, Central Spain).</title>
        <authorList>
            <person name="Ferrer M."/>
            <person name="Guazzaroni M.E."/>
            <person name="Richter M."/>
            <person name="Garcia-Salamanca A."/>
            <person name="Yarza P."/>
            <person name="Suarez-Suarez A."/>
            <person name="Solano J."/>
            <person name="Alcaide M."/>
            <person name="van Dillewijn P."/>
            <person name="Molina-Henares M.A."/>
            <person name="Lopez-Cortes N."/>
            <person name="Al-Ramahi Y."/>
            <person name="Guerrero C."/>
            <person name="Acosta A."/>
            <person name="de Eugenio L.I."/>
            <person name="Martinez V."/>
            <person name="Marques S."/>
            <person name="Rojo F."/>
            <person name="Santero E."/>
            <person name="Genilloud O."/>
            <person name="Perez-Perez J."/>
            <person name="Rossello-Mora R."/>
            <person name="Ramos J.L."/>
        </authorList>
    </citation>
    <scope>NUCLEOTIDE SEQUENCE</scope>
</reference>
<dbReference type="CDD" id="cd01991">
    <property type="entry name" value="Asn_synthase_B_C"/>
    <property type="match status" value="1"/>
</dbReference>
<keyword evidence="3" id="KW-0067">ATP-binding</keyword>
<dbReference type="SUPFAM" id="SSF56235">
    <property type="entry name" value="N-terminal nucleophile aminohydrolases (Ntn hydrolases)"/>
    <property type="match status" value="1"/>
</dbReference>
<dbReference type="InterPro" id="IPR014729">
    <property type="entry name" value="Rossmann-like_a/b/a_fold"/>
</dbReference>
<dbReference type="InterPro" id="IPR051786">
    <property type="entry name" value="ASN_synthetase/amidase"/>
</dbReference>
<sequence>MPEIITDMARMMTHRGPNDEGFYVDGQVGLGHRRLSIIDLAGGHQPISNEDNSAWIVFNGEIYNHADLRRTLEAKGHQYRTSSDTETILHAYEEYGPDCVHRLRGMFAFAIWDARQRSLLLARDRFGIKPLYYWCGIDRMSFASEIKAILVDPDVDVSLDATALYDYFTFKFIPGPQTPFKEIRRLQPGHLMVVKDGRVRAERYWQPEFNGLSDRPCSVHLEELEGHLKEAIGEHLMSEVPQGVFLSGGVDSSLITALMAGIVEEPLRTFAIGFEGYRGFDESAYAEQVAATFGTNHKTFFCRPSSIACLSDVLWHIEEPLADAAMIPLYELCHQAAQEVTVVHCGDGGDEGFGGYPRFYWDGYAGFYGKVPDMLRRGILAPMFSALQGVPGPLREIGRRAEKFSKYAGLSQSARYTNWFTLVDDEAKHALLTPDFLAEVGQHRSSDVFESIFADAGRLGLDSLSTNQYCELHSFVPDDLMLKSDKIAMAAGLEGRFPFLDHRLVEFGLSLPPSHKVGFRQLKVLLRQLLARYLPKDFVYRRKQGFEVPVDSWFRAELDTELRNTIAAGEVATDGILNSAYIDGM</sequence>
<dbReference type="GO" id="GO:0004066">
    <property type="term" value="F:asparagine synthase (glutamine-hydrolyzing) activity"/>
    <property type="evidence" value="ECO:0007669"/>
    <property type="project" value="InterPro"/>
</dbReference>
<proteinExistence type="inferred from homology"/>
<dbReference type="InterPro" id="IPR001962">
    <property type="entry name" value="Asn_synthase"/>
</dbReference>
<protein>
    <submittedName>
        <fullName evidence="6">Asparagine synthase (Glutamine-hydrolyzing)</fullName>
    </submittedName>
</protein>
<dbReference type="GO" id="GO:0006529">
    <property type="term" value="P:asparagine biosynthetic process"/>
    <property type="evidence" value="ECO:0007669"/>
    <property type="project" value="InterPro"/>
</dbReference>
<dbReference type="PANTHER" id="PTHR43284">
    <property type="entry name" value="ASPARAGINE SYNTHETASE (GLUTAMINE-HYDROLYZING)"/>
    <property type="match status" value="1"/>
</dbReference>
<dbReference type="GO" id="GO:0005524">
    <property type="term" value="F:ATP binding"/>
    <property type="evidence" value="ECO:0007669"/>
    <property type="project" value="UniProtKB-KW"/>
</dbReference>
<dbReference type="NCBIfam" id="TIGR01536">
    <property type="entry name" value="asn_synth_AEB"/>
    <property type="match status" value="1"/>
</dbReference>
<keyword evidence="4" id="KW-0315">Glutamine amidotransferase</keyword>
<dbReference type="InterPro" id="IPR029055">
    <property type="entry name" value="Ntn_hydrolases_N"/>
</dbReference>
<dbReference type="CDD" id="cd00712">
    <property type="entry name" value="AsnB"/>
    <property type="match status" value="1"/>
</dbReference>
<dbReference type="AlphaFoldDB" id="D9PLH0"/>
<evidence type="ECO:0000313" key="6">
    <source>
        <dbReference type="EMBL" id="EFK95596.1"/>
    </source>
</evidence>
<keyword evidence="2" id="KW-0547">Nucleotide-binding</keyword>
<dbReference type="PROSITE" id="PS51278">
    <property type="entry name" value="GATASE_TYPE_2"/>
    <property type="match status" value="1"/>
</dbReference>
<dbReference type="PIRSF" id="PIRSF001589">
    <property type="entry name" value="Asn_synthetase_glu-h"/>
    <property type="match status" value="1"/>
</dbReference>
<name>D9PLH0_9ZZZZ</name>
<dbReference type="InterPro" id="IPR017932">
    <property type="entry name" value="GATase_2_dom"/>
</dbReference>
<comment type="similarity">
    <text evidence="1">Belongs to the asparagine synthetase family.</text>
</comment>
<evidence type="ECO:0000256" key="1">
    <source>
        <dbReference type="ARBA" id="ARBA00005752"/>
    </source>
</evidence>